<protein>
    <submittedName>
        <fullName evidence="3">TgMIC10</fullName>
    </submittedName>
</protein>
<dbReference type="VEuPathDB" id="ToxoDB:TGCAST_250710"/>
<feature type="compositionally biased region" description="Basic and acidic residues" evidence="1">
    <location>
        <begin position="147"/>
        <end position="190"/>
    </location>
</feature>
<keyword evidence="2" id="KW-1133">Transmembrane helix</keyword>
<dbReference type="VEuPathDB" id="ToxoDB:TGPRC2_250710"/>
<dbReference type="EMBL" id="AF293654">
    <property type="protein sequence ID" value="AAG32024.1"/>
    <property type="molecule type" value="mRNA"/>
</dbReference>
<dbReference type="AlphaFoldDB" id="Q9GSV5"/>
<feature type="region of interest" description="Disordered" evidence="1">
    <location>
        <begin position="123"/>
        <end position="198"/>
    </location>
</feature>
<sequence length="198" mass="23123">MALSSLNNIRPFSGLLGCGLLFGALVVVVACVFSVPVEAGVLRKVAGAGSLQASIGEHDFFNDYDQDEEYRKRHEELQNQSPEEVEEAKRKYHEELRRKAEEDAETKRKQEAVIQELKEVAKKRGLREAAEREEKRIDEQQANYEQRQQELRDMDSAMEERLMQQRKKDQEERELARKNSDKVMEELKEKLARRRKSM</sequence>
<keyword evidence="2" id="KW-0812">Transmembrane</keyword>
<feature type="transmembrane region" description="Helical" evidence="2">
    <location>
        <begin position="12"/>
        <end position="35"/>
    </location>
</feature>
<keyword evidence="2" id="KW-0472">Membrane</keyword>
<dbReference type="VEuPathDB" id="ToxoDB:TGARI_250710"/>
<dbReference type="VEuPathDB" id="ToxoDB:TGCOUG_250710"/>
<accession>Q9GSV5</accession>
<feature type="region of interest" description="Disordered" evidence="1">
    <location>
        <begin position="71"/>
        <end position="111"/>
    </location>
</feature>
<evidence type="ECO:0000313" key="3">
    <source>
        <dbReference type="EMBL" id="AAG32024.1"/>
    </source>
</evidence>
<name>Q9GSV5_TOXGO</name>
<organism evidence="3">
    <name type="scientific">Toxoplasma gondii</name>
    <dbReference type="NCBI Taxonomy" id="5811"/>
    <lineage>
        <taxon>Eukaryota</taxon>
        <taxon>Sar</taxon>
        <taxon>Alveolata</taxon>
        <taxon>Apicomplexa</taxon>
        <taxon>Conoidasida</taxon>
        <taxon>Coccidia</taxon>
        <taxon>Eucoccidiorida</taxon>
        <taxon>Eimeriorina</taxon>
        <taxon>Sarcocystidae</taxon>
        <taxon>Toxoplasma</taxon>
    </lineage>
</organism>
<dbReference type="VEuPathDB" id="ToxoDB:TGVEG_250710"/>
<dbReference type="VEuPathDB" id="ToxoDB:TGRH88_063980"/>
<dbReference type="VEuPathDB" id="ToxoDB:TGMAS_250710"/>
<dbReference type="VEuPathDB" id="ToxoDB:TGFOU_250710"/>
<evidence type="ECO:0000256" key="1">
    <source>
        <dbReference type="SAM" id="MobiDB-lite"/>
    </source>
</evidence>
<dbReference type="VEuPathDB" id="ToxoDB:TGGT1_250710"/>
<dbReference type="VEuPathDB" id="ToxoDB:TGP89_250710"/>
<proteinExistence type="evidence at transcript level"/>
<dbReference type="VEuPathDB" id="ToxoDB:TGDOM2_250710"/>
<reference evidence="3" key="1">
    <citation type="journal article" date="2001" name="Exp. Parasitol.">
        <title>Toxoplasma gondii: molecular cloning and characterization of a novel 18-kDa secretory antigen, TgMIC10.</title>
        <authorList>
            <person name="Hoff E.F."/>
            <person name="Cook S.H."/>
            <person name="Sherman G.D."/>
            <person name="Harper J.M."/>
            <person name="Ferguson D.J."/>
            <person name="Dubremetz J.F."/>
            <person name="Carruthers V.B."/>
        </authorList>
    </citation>
    <scope>NUCLEOTIDE SEQUENCE</scope>
    <source>
        <strain evidence="3">RH</strain>
    </source>
</reference>
<evidence type="ECO:0000256" key="2">
    <source>
        <dbReference type="SAM" id="Phobius"/>
    </source>
</evidence>
<gene>
    <name evidence="3" type="primary">MIC10</name>
</gene>
<dbReference type="VEuPathDB" id="ToxoDB:TGRUB_250710"/>
<dbReference type="VEuPathDB" id="ToxoDB:TGME49_250710"/>
<dbReference type="VEuPathDB" id="ToxoDB:TGVAND_250710"/>
<feature type="compositionally biased region" description="Basic and acidic residues" evidence="1">
    <location>
        <begin position="123"/>
        <end position="139"/>
    </location>
</feature>
<feature type="compositionally biased region" description="Basic and acidic residues" evidence="1">
    <location>
        <begin position="87"/>
        <end position="111"/>
    </location>
</feature>